<organism evidence="4 5">
    <name type="scientific">Beauveria bassiana (strain ARSEF 2860)</name>
    <name type="common">White muscardine disease fungus</name>
    <name type="synonym">Tritirachium shiotae</name>
    <dbReference type="NCBI Taxonomy" id="655819"/>
    <lineage>
        <taxon>Eukaryota</taxon>
        <taxon>Fungi</taxon>
        <taxon>Dikarya</taxon>
        <taxon>Ascomycota</taxon>
        <taxon>Pezizomycotina</taxon>
        <taxon>Sordariomycetes</taxon>
        <taxon>Hypocreomycetidae</taxon>
        <taxon>Hypocreales</taxon>
        <taxon>Cordycipitaceae</taxon>
        <taxon>Beauveria</taxon>
    </lineage>
</organism>
<dbReference type="Proteomes" id="UP000002762">
    <property type="component" value="Unassembled WGS sequence"/>
</dbReference>
<dbReference type="HOGENOM" id="CLU_064985_2_1_1"/>
<dbReference type="GeneID" id="19888017"/>
<dbReference type="Pfam" id="PF24800">
    <property type="entry name" value="DUF7702"/>
    <property type="match status" value="1"/>
</dbReference>
<keyword evidence="2" id="KW-0812">Transmembrane</keyword>
<dbReference type="OrthoDB" id="2560628at2759"/>
<feature type="domain" description="DUF7702" evidence="3">
    <location>
        <begin position="5"/>
        <end position="254"/>
    </location>
</feature>
<feature type="transmembrane region" description="Helical" evidence="2">
    <location>
        <begin position="110"/>
        <end position="129"/>
    </location>
</feature>
<dbReference type="PANTHER" id="PTHR42109:SF2">
    <property type="entry name" value="INTEGRAL MEMBRANE PROTEIN"/>
    <property type="match status" value="1"/>
</dbReference>
<dbReference type="EMBL" id="JH725161">
    <property type="protein sequence ID" value="EJP66034.1"/>
    <property type="molecule type" value="Genomic_DNA"/>
</dbReference>
<proteinExistence type="predicted"/>
<feature type="transmembrane region" description="Helical" evidence="2">
    <location>
        <begin position="39"/>
        <end position="58"/>
    </location>
</feature>
<feature type="transmembrane region" description="Helical" evidence="2">
    <location>
        <begin position="191"/>
        <end position="211"/>
    </location>
</feature>
<evidence type="ECO:0000313" key="4">
    <source>
        <dbReference type="EMBL" id="EJP66034.1"/>
    </source>
</evidence>
<keyword evidence="2" id="KW-1133">Transmembrane helix</keyword>
<keyword evidence="5" id="KW-1185">Reference proteome</keyword>
<feature type="transmembrane region" description="Helical" evidence="2">
    <location>
        <begin position="141"/>
        <end position="163"/>
    </location>
</feature>
<feature type="transmembrane region" description="Helical" evidence="2">
    <location>
        <begin position="6"/>
        <end position="27"/>
    </location>
</feature>
<accession>J4KNN9</accession>
<evidence type="ECO:0000313" key="5">
    <source>
        <dbReference type="Proteomes" id="UP000002762"/>
    </source>
</evidence>
<dbReference type="RefSeq" id="XP_008598324.1">
    <property type="nucleotide sequence ID" value="XM_008600102.1"/>
</dbReference>
<feature type="transmembrane region" description="Helical" evidence="2">
    <location>
        <begin position="70"/>
        <end position="90"/>
    </location>
</feature>
<feature type="region of interest" description="Disordered" evidence="1">
    <location>
        <begin position="263"/>
        <end position="291"/>
    </location>
</feature>
<dbReference type="AlphaFoldDB" id="J4KNN9"/>
<reference evidence="4 5" key="1">
    <citation type="journal article" date="2012" name="Sci. Rep.">
        <title>Genomic perspectives on the evolution of fungal entomopathogenicity in Beauveria bassiana.</title>
        <authorList>
            <person name="Xiao G."/>
            <person name="Ying S.H."/>
            <person name="Zheng P."/>
            <person name="Wang Z.L."/>
            <person name="Zhang S."/>
            <person name="Xie X.Q."/>
            <person name="Shang Y."/>
            <person name="St Leger R.J."/>
            <person name="Zhao G.P."/>
            <person name="Wang C."/>
            <person name="Feng M.G."/>
        </authorList>
    </citation>
    <scope>NUCLEOTIDE SEQUENCE [LARGE SCALE GENOMIC DNA]</scope>
    <source>
        <strain evidence="4 5">ARSEF 2860</strain>
    </source>
</reference>
<evidence type="ECO:0000256" key="2">
    <source>
        <dbReference type="SAM" id="Phobius"/>
    </source>
</evidence>
<dbReference type="PANTHER" id="PTHR42109">
    <property type="entry name" value="UNPLACED GENOMIC SCAFFOLD UM_SCAF_CONTIG_1.265, WHOLE GENOME SHOTGUN SEQUENCE"/>
    <property type="match status" value="1"/>
</dbReference>
<keyword evidence="2" id="KW-0472">Membrane</keyword>
<sequence length="291" mass="31175">MPNAHTSVAIAQVVFYAPMVPLVVYLFSRNARIRPRMAWWPLIPFSLFRLAGGIVTIIAEKQPSNTGLWIAALILLNVGVVPLIVANLGLTRLIQDNHASKPTYTHLAKALRLLFLLAILLLAGGSGTASVNAHLSRALTLAGYVVFALELLLLTATQLWWFFCFYSPPRHRGTAPAATAATALLPSSRRVLVATLAAFPLLAVRTAYGLLEVARQDEPGSAWNPLTGSAVAFALMALLPEYAVLAGWVFVGYAIPARREVGGGMEGEDDGPNKVQGRGGVKDGKRGRLSC</sequence>
<dbReference type="InterPro" id="IPR056119">
    <property type="entry name" value="DUF7702"/>
</dbReference>
<feature type="compositionally biased region" description="Basic and acidic residues" evidence="1">
    <location>
        <begin position="280"/>
        <end position="291"/>
    </location>
</feature>
<protein>
    <recommendedName>
        <fullName evidence="3">DUF7702 domain-containing protein</fullName>
    </recommendedName>
</protein>
<dbReference type="InParanoid" id="J4KNN9"/>
<gene>
    <name evidence="4" type="ORF">BBA_05005</name>
</gene>
<evidence type="ECO:0000259" key="3">
    <source>
        <dbReference type="Pfam" id="PF24800"/>
    </source>
</evidence>
<name>J4KNN9_BEAB2</name>
<evidence type="ECO:0000256" key="1">
    <source>
        <dbReference type="SAM" id="MobiDB-lite"/>
    </source>
</evidence>
<feature type="transmembrane region" description="Helical" evidence="2">
    <location>
        <begin position="231"/>
        <end position="255"/>
    </location>
</feature>